<protein>
    <submittedName>
        <fullName evidence="2">Uncharacterized protein</fullName>
    </submittedName>
</protein>
<feature type="region of interest" description="Disordered" evidence="1">
    <location>
        <begin position="80"/>
        <end position="99"/>
    </location>
</feature>
<sequence length="160" mass="17732">MRRVPACSRHWRCHAHCLHPPGRRFCARVRSRPRRDAPRACAGAAARACTAVGLCLPGWALRAAPVLQPLPRPRGAVRAAVRRRGGRTGAQGKRGRREAALRAALEDRLSAQCLRGCARLPPTMQRPWSRRRRASAKSARFLAKKGHVQEVPPRSPRRAA</sequence>
<comment type="caution">
    <text evidence="2">The sequence shown here is derived from an EMBL/GenBank/DDBJ whole genome shotgun (WGS) entry which is preliminary data.</text>
</comment>
<proteinExistence type="predicted"/>
<feature type="region of interest" description="Disordered" evidence="1">
    <location>
        <begin position="124"/>
        <end position="160"/>
    </location>
</feature>
<name>A0ABN9SA23_9DINO</name>
<evidence type="ECO:0000313" key="3">
    <source>
        <dbReference type="Proteomes" id="UP001189429"/>
    </source>
</evidence>
<dbReference type="EMBL" id="CAUYUJ010009375">
    <property type="protein sequence ID" value="CAK0826602.1"/>
    <property type="molecule type" value="Genomic_DNA"/>
</dbReference>
<reference evidence="2" key="1">
    <citation type="submission" date="2023-10" db="EMBL/GenBank/DDBJ databases">
        <authorList>
            <person name="Chen Y."/>
            <person name="Shah S."/>
            <person name="Dougan E. K."/>
            <person name="Thang M."/>
            <person name="Chan C."/>
        </authorList>
    </citation>
    <scope>NUCLEOTIDE SEQUENCE [LARGE SCALE GENOMIC DNA]</scope>
</reference>
<organism evidence="2 3">
    <name type="scientific">Prorocentrum cordatum</name>
    <dbReference type="NCBI Taxonomy" id="2364126"/>
    <lineage>
        <taxon>Eukaryota</taxon>
        <taxon>Sar</taxon>
        <taxon>Alveolata</taxon>
        <taxon>Dinophyceae</taxon>
        <taxon>Prorocentrales</taxon>
        <taxon>Prorocentraceae</taxon>
        <taxon>Prorocentrum</taxon>
    </lineage>
</organism>
<dbReference type="Proteomes" id="UP001189429">
    <property type="component" value="Unassembled WGS sequence"/>
</dbReference>
<gene>
    <name evidence="2" type="ORF">PCOR1329_LOCUS26391</name>
</gene>
<evidence type="ECO:0000256" key="1">
    <source>
        <dbReference type="SAM" id="MobiDB-lite"/>
    </source>
</evidence>
<evidence type="ECO:0000313" key="2">
    <source>
        <dbReference type="EMBL" id="CAK0826602.1"/>
    </source>
</evidence>
<keyword evidence="3" id="KW-1185">Reference proteome</keyword>
<accession>A0ABN9SA23</accession>